<dbReference type="SUPFAM" id="SSF55455">
    <property type="entry name" value="SRF-like"/>
    <property type="match status" value="1"/>
</dbReference>
<dbReference type="EnsemblPlants" id="Zm00001eb272490_T001">
    <property type="protein sequence ID" value="Zm00001eb272490_P001"/>
    <property type="gene ID" value="Zm00001eb272490"/>
</dbReference>
<dbReference type="GO" id="GO:0046983">
    <property type="term" value="F:protein dimerization activity"/>
    <property type="evidence" value="ECO:0007669"/>
    <property type="project" value="InterPro"/>
</dbReference>
<dbReference type="OrthoDB" id="1898716at2759"/>
<keyword evidence="4" id="KW-0804">Transcription</keyword>
<dbReference type="Pfam" id="PF01486">
    <property type="entry name" value="K-box"/>
    <property type="match status" value="1"/>
</dbReference>
<dbReference type="GO" id="GO:0010093">
    <property type="term" value="P:specification of floral organ identity"/>
    <property type="evidence" value="ECO:0007669"/>
    <property type="project" value="EnsemblPlants"/>
</dbReference>
<dbReference type="PRINTS" id="PR00404">
    <property type="entry name" value="MADSDOMAIN"/>
</dbReference>
<dbReference type="AlphaFoldDB" id="A0A804PWC1"/>
<comment type="subcellular location">
    <subcellularLocation>
        <location evidence="1">Nucleus</location>
    </subcellularLocation>
</comment>
<evidence type="ECO:0000256" key="6">
    <source>
        <dbReference type="SAM" id="MobiDB-lite"/>
    </source>
</evidence>
<evidence type="ECO:0000256" key="1">
    <source>
        <dbReference type="ARBA" id="ARBA00004123"/>
    </source>
</evidence>
<gene>
    <name evidence="9" type="primary">LOC541799</name>
</gene>
<evidence type="ECO:0000259" key="8">
    <source>
        <dbReference type="PROSITE" id="PS51297"/>
    </source>
</evidence>
<evidence type="ECO:0000256" key="5">
    <source>
        <dbReference type="ARBA" id="ARBA00023242"/>
    </source>
</evidence>
<evidence type="ECO:0000313" key="9">
    <source>
        <dbReference type="EnsemblPlants" id="Zm00001eb272490_P001"/>
    </source>
</evidence>
<dbReference type="InterPro" id="IPR033896">
    <property type="entry name" value="MEF2-like_N"/>
</dbReference>
<feature type="compositionally biased region" description="Basic residues" evidence="6">
    <location>
        <begin position="214"/>
        <end position="225"/>
    </location>
</feature>
<dbReference type="PROSITE" id="PS51297">
    <property type="entry name" value="K_BOX"/>
    <property type="match status" value="1"/>
</dbReference>
<keyword evidence="3" id="KW-0238">DNA-binding</keyword>
<dbReference type="Gene3D" id="3.40.1810.10">
    <property type="entry name" value="Transcription factor, MADS-box"/>
    <property type="match status" value="1"/>
</dbReference>
<evidence type="ECO:0000259" key="7">
    <source>
        <dbReference type="PROSITE" id="PS50066"/>
    </source>
</evidence>
<dbReference type="GO" id="GO:0005634">
    <property type="term" value="C:nucleus"/>
    <property type="evidence" value="ECO:0007669"/>
    <property type="project" value="UniProtKB-SubCell"/>
</dbReference>
<keyword evidence="2" id="KW-0805">Transcription regulation</keyword>
<dbReference type="InterPro" id="IPR050142">
    <property type="entry name" value="MADS-box/MEF2_TF"/>
</dbReference>
<proteinExistence type="evidence at protein level"/>
<evidence type="ECO:0008006" key="12">
    <source>
        <dbReference type="Google" id="ProtNLM"/>
    </source>
</evidence>
<protein>
    <recommendedName>
        <fullName evidence="12">MADS-box transcription factor 16</fullName>
    </recommendedName>
</protein>
<dbReference type="FunCoup" id="A0A804PWC1">
    <property type="interactions" value="40"/>
</dbReference>
<feature type="region of interest" description="Disordered" evidence="6">
    <location>
        <begin position="205"/>
        <end position="252"/>
    </location>
</feature>
<accession>A0A804PWC1</accession>
<dbReference type="InterPro" id="IPR036879">
    <property type="entry name" value="TF_MADSbox_sf"/>
</dbReference>
<evidence type="ECO:0000256" key="3">
    <source>
        <dbReference type="ARBA" id="ARBA00023125"/>
    </source>
</evidence>
<reference evidence="10" key="1">
    <citation type="journal article" date="2009" name="Science">
        <title>The B73 maize genome: complexity, diversity, and dynamics.</title>
        <authorList>
            <person name="Schnable P.S."/>
            <person name="Ware D."/>
            <person name="Fulton R.S."/>
            <person name="Stein J.C."/>
            <person name="Wei F."/>
            <person name="Pasternak S."/>
            <person name="Liang C."/>
            <person name="Zhang J."/>
            <person name="Fulton L."/>
            <person name="Graves T.A."/>
            <person name="Minx P."/>
            <person name="Reily A.D."/>
            <person name="Courtney L."/>
            <person name="Kruchowski S.S."/>
            <person name="Tomlinson C."/>
            <person name="Strong C."/>
            <person name="Delehaunty K."/>
            <person name="Fronick C."/>
            <person name="Courtney B."/>
            <person name="Rock S.M."/>
            <person name="Belter E."/>
            <person name="Du F."/>
            <person name="Kim K."/>
            <person name="Abbott R.M."/>
            <person name="Cotton M."/>
            <person name="Levy A."/>
            <person name="Marchetto P."/>
            <person name="Ochoa K."/>
            <person name="Jackson S.M."/>
            <person name="Gillam B."/>
            <person name="Chen W."/>
            <person name="Yan L."/>
            <person name="Higginbotham J."/>
            <person name="Cardenas M."/>
            <person name="Waligorski J."/>
            <person name="Applebaum E."/>
            <person name="Phelps L."/>
            <person name="Falcone J."/>
            <person name="Kanchi K."/>
            <person name="Thane T."/>
            <person name="Scimone A."/>
            <person name="Thane N."/>
            <person name="Henke J."/>
            <person name="Wang T."/>
            <person name="Ruppert J."/>
            <person name="Shah N."/>
            <person name="Rotter K."/>
            <person name="Hodges J."/>
            <person name="Ingenthron E."/>
            <person name="Cordes M."/>
            <person name="Kohlberg S."/>
            <person name="Sgro J."/>
            <person name="Delgado B."/>
            <person name="Mead K."/>
            <person name="Chinwalla A."/>
            <person name="Leonard S."/>
            <person name="Crouse K."/>
            <person name="Collura K."/>
            <person name="Kudrna D."/>
            <person name="Currie J."/>
            <person name="He R."/>
            <person name="Angelova A."/>
            <person name="Rajasekar S."/>
            <person name="Mueller T."/>
            <person name="Lomeli R."/>
            <person name="Scara G."/>
            <person name="Ko A."/>
            <person name="Delaney K."/>
            <person name="Wissotski M."/>
            <person name="Lopez G."/>
            <person name="Campos D."/>
            <person name="Braidotti M."/>
            <person name="Ashley E."/>
            <person name="Golser W."/>
            <person name="Kim H."/>
            <person name="Lee S."/>
            <person name="Lin J."/>
            <person name="Dujmic Z."/>
            <person name="Kim W."/>
            <person name="Talag J."/>
            <person name="Zuccolo A."/>
            <person name="Fan C."/>
            <person name="Sebastian A."/>
            <person name="Kramer M."/>
            <person name="Spiegel L."/>
            <person name="Nascimento L."/>
            <person name="Zutavern T."/>
            <person name="Miller B."/>
            <person name="Ambroise C."/>
            <person name="Muller S."/>
            <person name="Spooner W."/>
            <person name="Narechania A."/>
            <person name="Ren L."/>
            <person name="Wei S."/>
            <person name="Kumari S."/>
            <person name="Faga B."/>
            <person name="Levy M.J."/>
            <person name="McMahan L."/>
            <person name="Van Buren P."/>
            <person name="Vaughn M.W."/>
            <person name="Ying K."/>
            <person name="Yeh C.-T."/>
            <person name="Emrich S.J."/>
            <person name="Jia Y."/>
            <person name="Kalyanaraman A."/>
            <person name="Hsia A.-P."/>
            <person name="Barbazuk W.B."/>
            <person name="Baucom R.S."/>
            <person name="Brutnell T.P."/>
            <person name="Carpita N.C."/>
            <person name="Chaparro C."/>
            <person name="Chia J.-M."/>
            <person name="Deragon J.-M."/>
            <person name="Estill J.C."/>
            <person name="Fu Y."/>
            <person name="Jeddeloh J.A."/>
            <person name="Han Y."/>
            <person name="Lee H."/>
            <person name="Li P."/>
            <person name="Lisch D.R."/>
            <person name="Liu S."/>
            <person name="Liu Z."/>
            <person name="Nagel D.H."/>
            <person name="McCann M.C."/>
            <person name="SanMiguel P."/>
            <person name="Myers A.M."/>
            <person name="Nettleton D."/>
            <person name="Nguyen J."/>
            <person name="Penning B.W."/>
            <person name="Ponnala L."/>
            <person name="Schneider K.L."/>
            <person name="Schwartz D.C."/>
            <person name="Sharma A."/>
            <person name="Soderlund C."/>
            <person name="Springer N.M."/>
            <person name="Sun Q."/>
            <person name="Wang H."/>
            <person name="Waterman M."/>
            <person name="Westerman R."/>
            <person name="Wolfgruber T.K."/>
            <person name="Yang L."/>
            <person name="Yu Y."/>
            <person name="Zhang L."/>
            <person name="Zhou S."/>
            <person name="Zhu Q."/>
            <person name="Bennetzen J.L."/>
            <person name="Dawe R.K."/>
            <person name="Jiang J."/>
            <person name="Jiang N."/>
            <person name="Presting G.G."/>
            <person name="Wessler S.R."/>
            <person name="Aluru S."/>
            <person name="Martienssen R.A."/>
            <person name="Clifton S.W."/>
            <person name="McCombie W.R."/>
            <person name="Wing R.A."/>
            <person name="Wilson R.K."/>
        </authorList>
    </citation>
    <scope>NUCLEOTIDE SEQUENCE [LARGE SCALE GENOMIC DNA]</scope>
    <source>
        <strain evidence="10">cv. B73</strain>
    </source>
</reference>
<feature type="domain" description="K-box" evidence="8">
    <location>
        <begin position="84"/>
        <end position="174"/>
    </location>
</feature>
<dbReference type="FunFam" id="3.40.1810.10:FF:000016">
    <property type="entry name" value="MADS-box transcription factor 16"/>
    <property type="match status" value="1"/>
</dbReference>
<name>A0A804PWC1_MAIZE</name>
<dbReference type="InterPro" id="IPR002487">
    <property type="entry name" value="TF_Kbox"/>
</dbReference>
<reference evidence="9" key="3">
    <citation type="submission" date="2021-05" db="UniProtKB">
        <authorList>
            <consortium name="EnsemblPlants"/>
        </authorList>
    </citation>
    <scope>IDENTIFICATION</scope>
    <source>
        <strain evidence="9">cv. B73</strain>
    </source>
</reference>
<dbReference type="PROSITE" id="PS50066">
    <property type="entry name" value="MADS_BOX_2"/>
    <property type="match status" value="1"/>
</dbReference>
<organism evidence="9 10">
    <name type="scientific">Zea mays</name>
    <name type="common">Maize</name>
    <dbReference type="NCBI Taxonomy" id="4577"/>
    <lineage>
        <taxon>Eukaryota</taxon>
        <taxon>Viridiplantae</taxon>
        <taxon>Streptophyta</taxon>
        <taxon>Embryophyta</taxon>
        <taxon>Tracheophyta</taxon>
        <taxon>Spermatophyta</taxon>
        <taxon>Magnoliopsida</taxon>
        <taxon>Liliopsida</taxon>
        <taxon>Poales</taxon>
        <taxon>Poaceae</taxon>
        <taxon>PACMAD clade</taxon>
        <taxon>Panicoideae</taxon>
        <taxon>Andropogonodae</taxon>
        <taxon>Andropogoneae</taxon>
        <taxon>Tripsacinae</taxon>
        <taxon>Zea</taxon>
    </lineage>
</organism>
<keyword evidence="11" id="KW-1267">Proteomics identification</keyword>
<evidence type="ECO:0000256" key="2">
    <source>
        <dbReference type="ARBA" id="ARBA00023015"/>
    </source>
</evidence>
<dbReference type="GO" id="GO:0000981">
    <property type="term" value="F:DNA-binding transcription factor activity, RNA polymerase II-specific"/>
    <property type="evidence" value="ECO:0000318"/>
    <property type="project" value="GO_Central"/>
</dbReference>
<dbReference type="PANTHER" id="PTHR48019">
    <property type="entry name" value="SERUM RESPONSE FACTOR HOMOLOG"/>
    <property type="match status" value="1"/>
</dbReference>
<dbReference type="GO" id="GO:0006357">
    <property type="term" value="P:regulation of transcription by RNA polymerase II"/>
    <property type="evidence" value="ECO:0000318"/>
    <property type="project" value="GO_Central"/>
</dbReference>
<keyword evidence="10" id="KW-1185">Reference proteome</keyword>
<evidence type="ECO:0000313" key="10">
    <source>
        <dbReference type="Proteomes" id="UP000007305"/>
    </source>
</evidence>
<evidence type="ECO:0000256" key="4">
    <source>
        <dbReference type="ARBA" id="ARBA00023163"/>
    </source>
</evidence>
<dbReference type="InParanoid" id="A0A804PWC1"/>
<dbReference type="CDD" id="cd00265">
    <property type="entry name" value="MADS_MEF2_like"/>
    <property type="match status" value="1"/>
</dbReference>
<dbReference type="InterPro" id="IPR002100">
    <property type="entry name" value="TF_MADSbox"/>
</dbReference>
<dbReference type="SMART" id="SM00432">
    <property type="entry name" value="MADS"/>
    <property type="match status" value="1"/>
</dbReference>
<keyword evidence="5" id="KW-0539">Nucleus</keyword>
<evidence type="ECO:0007829" key="11">
    <source>
        <dbReference type="PeptideAtlas" id="A0A804PWC1"/>
    </source>
</evidence>
<feature type="domain" description="MADS-box" evidence="7">
    <location>
        <begin position="1"/>
        <end position="61"/>
    </location>
</feature>
<dbReference type="GO" id="GO:0045944">
    <property type="term" value="P:positive regulation of transcription by RNA polymerase II"/>
    <property type="evidence" value="ECO:0007669"/>
    <property type="project" value="InterPro"/>
</dbReference>
<reference evidence="9" key="2">
    <citation type="submission" date="2019-07" db="EMBL/GenBank/DDBJ databases">
        <authorList>
            <person name="Seetharam A."/>
            <person name="Woodhouse M."/>
            <person name="Cannon E."/>
        </authorList>
    </citation>
    <scope>NUCLEOTIDE SEQUENCE [LARGE SCALE GENOMIC DNA]</scope>
    <source>
        <strain evidence="9">cv. B73</strain>
    </source>
</reference>
<dbReference type="Proteomes" id="UP000007305">
    <property type="component" value="Chromosome 6"/>
</dbReference>
<dbReference type="GO" id="GO:0000978">
    <property type="term" value="F:RNA polymerase II cis-regulatory region sequence-specific DNA binding"/>
    <property type="evidence" value="ECO:0000318"/>
    <property type="project" value="GO_Central"/>
</dbReference>
<sequence length="285" mass="32421">MGRGKIEIKRIENATNRQVTYSKRRTGIMKKARELTVLCDAQVAIIMFSSTGKYHEFCSPGTDIKTIFDRYQQAIGTSLWIEQYENMQRTLSHLKDINRGLRTEIRQRMGEDLDSLDFDELRGLEQNVDAALKEVRHRKYHVISTQTDTYKKKVKHSHEAYKNLQQELVRFSLHTDDRSPLISLALVDRCVRLINPRASWTPLGHAGGPGVRVRGQHGRRRRLGRRGGGAGRRPAGHVRLPRGAQPAQPARHGLRLPRPPPGLAHPSPCWVVLLDPTAWQCKLVG</sequence>
<dbReference type="Gramene" id="Zm00001eb272490_T001">
    <property type="protein sequence ID" value="Zm00001eb272490_P001"/>
    <property type="gene ID" value="Zm00001eb272490"/>
</dbReference>
<dbReference type="Pfam" id="PF00319">
    <property type="entry name" value="SRF-TF"/>
    <property type="match status" value="1"/>
</dbReference>